<feature type="region of interest" description="Disordered" evidence="4">
    <location>
        <begin position="41"/>
        <end position="70"/>
    </location>
</feature>
<sequence length="185" mass="21040">MSYFFLDTDPFFNDPFFRDPVASVFDSYVRSRLPPVLALGDAQSSNQNQEGNRQVATTEQNNKQVSTAPRRGLDAFFRGPRLDVTETDKEYIIKADVPGLAKSDVQIHVTDDTLTLEGERKQEHEEKTDRKHVVERSYGKFSRSIRLPPDAQAENAKASLENGVLQISLAKKQQQKEEKKKIEVQ</sequence>
<feature type="compositionally biased region" description="Polar residues" evidence="4">
    <location>
        <begin position="42"/>
        <end position="67"/>
    </location>
</feature>
<dbReference type="VEuPathDB" id="FungiDB:SPPG_04653"/>
<dbReference type="SUPFAM" id="SSF49764">
    <property type="entry name" value="HSP20-like chaperones"/>
    <property type="match status" value="1"/>
</dbReference>
<dbReference type="AlphaFoldDB" id="A0A0L0HHM1"/>
<feature type="domain" description="SHSP" evidence="5">
    <location>
        <begin position="73"/>
        <end position="185"/>
    </location>
</feature>
<keyword evidence="7" id="KW-1185">Reference proteome</keyword>
<dbReference type="eggNOG" id="KOG0710">
    <property type="taxonomic scope" value="Eukaryota"/>
</dbReference>
<dbReference type="InterPro" id="IPR002068">
    <property type="entry name" value="A-crystallin/Hsp20_dom"/>
</dbReference>
<dbReference type="OrthoDB" id="1431247at2759"/>
<comment type="similarity">
    <text evidence="2 3">Belongs to the small heat shock protein (HSP20) family.</text>
</comment>
<proteinExistence type="inferred from homology"/>
<evidence type="ECO:0000256" key="3">
    <source>
        <dbReference type="RuleBase" id="RU003616"/>
    </source>
</evidence>
<dbReference type="CDD" id="cd06464">
    <property type="entry name" value="ACD_sHsps-like"/>
    <property type="match status" value="1"/>
</dbReference>
<dbReference type="STRING" id="645134.A0A0L0HHM1"/>
<dbReference type="Proteomes" id="UP000053201">
    <property type="component" value="Unassembled WGS sequence"/>
</dbReference>
<evidence type="ECO:0000256" key="4">
    <source>
        <dbReference type="SAM" id="MobiDB-lite"/>
    </source>
</evidence>
<dbReference type="OMA" id="FFHDPFA"/>
<evidence type="ECO:0000256" key="1">
    <source>
        <dbReference type="ARBA" id="ARBA00023016"/>
    </source>
</evidence>
<dbReference type="InterPro" id="IPR031107">
    <property type="entry name" value="Small_HSP"/>
</dbReference>
<dbReference type="InParanoid" id="A0A0L0HHM1"/>
<dbReference type="InterPro" id="IPR008978">
    <property type="entry name" value="HSP20-like_chaperone"/>
</dbReference>
<dbReference type="Gene3D" id="2.60.40.790">
    <property type="match status" value="1"/>
</dbReference>
<keyword evidence="1" id="KW-0346">Stress response</keyword>
<gene>
    <name evidence="6" type="ORF">SPPG_04653</name>
</gene>
<name>A0A0L0HHM1_SPIPD</name>
<evidence type="ECO:0000313" key="7">
    <source>
        <dbReference type="Proteomes" id="UP000053201"/>
    </source>
</evidence>
<organism evidence="6 7">
    <name type="scientific">Spizellomyces punctatus (strain DAOM BR117)</name>
    <dbReference type="NCBI Taxonomy" id="645134"/>
    <lineage>
        <taxon>Eukaryota</taxon>
        <taxon>Fungi</taxon>
        <taxon>Fungi incertae sedis</taxon>
        <taxon>Chytridiomycota</taxon>
        <taxon>Chytridiomycota incertae sedis</taxon>
        <taxon>Chytridiomycetes</taxon>
        <taxon>Spizellomycetales</taxon>
        <taxon>Spizellomycetaceae</taxon>
        <taxon>Spizellomyces</taxon>
    </lineage>
</organism>
<dbReference type="PANTHER" id="PTHR11527">
    <property type="entry name" value="HEAT-SHOCK PROTEIN 20 FAMILY MEMBER"/>
    <property type="match status" value="1"/>
</dbReference>
<evidence type="ECO:0000259" key="5">
    <source>
        <dbReference type="PROSITE" id="PS01031"/>
    </source>
</evidence>
<dbReference type="EMBL" id="KQ257456">
    <property type="protein sequence ID" value="KND00329.1"/>
    <property type="molecule type" value="Genomic_DNA"/>
</dbReference>
<dbReference type="Pfam" id="PF00011">
    <property type="entry name" value="HSP20"/>
    <property type="match status" value="1"/>
</dbReference>
<protein>
    <recommendedName>
        <fullName evidence="5">SHSP domain-containing protein</fullName>
    </recommendedName>
</protein>
<evidence type="ECO:0000313" key="6">
    <source>
        <dbReference type="EMBL" id="KND00329.1"/>
    </source>
</evidence>
<feature type="region of interest" description="Disordered" evidence="4">
    <location>
        <begin position="117"/>
        <end position="140"/>
    </location>
</feature>
<dbReference type="RefSeq" id="XP_016608368.1">
    <property type="nucleotide sequence ID" value="XM_016752888.1"/>
</dbReference>
<dbReference type="PROSITE" id="PS01031">
    <property type="entry name" value="SHSP"/>
    <property type="match status" value="1"/>
</dbReference>
<accession>A0A0L0HHM1</accession>
<reference evidence="6 7" key="1">
    <citation type="submission" date="2009-08" db="EMBL/GenBank/DDBJ databases">
        <title>The Genome Sequence of Spizellomyces punctatus strain DAOM BR117.</title>
        <authorList>
            <consortium name="The Broad Institute Genome Sequencing Platform"/>
            <person name="Russ C."/>
            <person name="Cuomo C."/>
            <person name="Shea T."/>
            <person name="Young S.K."/>
            <person name="Zeng Q."/>
            <person name="Koehrsen M."/>
            <person name="Haas B."/>
            <person name="Borodovsky M."/>
            <person name="Guigo R."/>
            <person name="Alvarado L."/>
            <person name="Berlin A."/>
            <person name="Bochicchio J."/>
            <person name="Borenstein D."/>
            <person name="Chapman S."/>
            <person name="Chen Z."/>
            <person name="Engels R."/>
            <person name="Freedman E."/>
            <person name="Gellesch M."/>
            <person name="Goldberg J."/>
            <person name="Griggs A."/>
            <person name="Gujja S."/>
            <person name="Heiman D."/>
            <person name="Hepburn T."/>
            <person name="Howarth C."/>
            <person name="Jen D."/>
            <person name="Larson L."/>
            <person name="Lewis B."/>
            <person name="Mehta T."/>
            <person name="Park D."/>
            <person name="Pearson M."/>
            <person name="Roberts A."/>
            <person name="Saif S."/>
            <person name="Shenoy N."/>
            <person name="Sisk P."/>
            <person name="Stolte C."/>
            <person name="Sykes S."/>
            <person name="Thomson T."/>
            <person name="Walk T."/>
            <person name="White J."/>
            <person name="Yandava C."/>
            <person name="Burger G."/>
            <person name="Gray M.W."/>
            <person name="Holland P.W.H."/>
            <person name="King N."/>
            <person name="Lang F.B.F."/>
            <person name="Roger A.J."/>
            <person name="Ruiz-Trillo I."/>
            <person name="Lander E."/>
            <person name="Nusbaum C."/>
        </authorList>
    </citation>
    <scope>NUCLEOTIDE SEQUENCE [LARGE SCALE GENOMIC DNA]</scope>
    <source>
        <strain evidence="6 7">DAOM BR117</strain>
    </source>
</reference>
<evidence type="ECO:0000256" key="2">
    <source>
        <dbReference type="PROSITE-ProRule" id="PRU00285"/>
    </source>
</evidence>
<dbReference type="FunCoup" id="A0A0L0HHM1">
    <property type="interactions" value="136"/>
</dbReference>
<feature type="compositionally biased region" description="Basic and acidic residues" evidence="4">
    <location>
        <begin position="117"/>
        <end position="138"/>
    </location>
</feature>
<dbReference type="GeneID" id="27688090"/>